<dbReference type="Proteomes" id="UP000245977">
    <property type="component" value="Plasmid p1_010030"/>
</dbReference>
<accession>A0A2S2F8K3</accession>
<organism evidence="2 3">
    <name type="scientific">Acinetobacter defluvii</name>
    <dbReference type="NCBI Taxonomy" id="1871111"/>
    <lineage>
        <taxon>Bacteria</taxon>
        <taxon>Pseudomonadati</taxon>
        <taxon>Pseudomonadota</taxon>
        <taxon>Gammaproteobacteria</taxon>
        <taxon>Moraxellales</taxon>
        <taxon>Moraxellaceae</taxon>
        <taxon>Acinetobacter</taxon>
    </lineage>
</organism>
<dbReference type="EMBL" id="CP029389">
    <property type="protein sequence ID" value="AWL27155.1"/>
    <property type="molecule type" value="Genomic_DNA"/>
</dbReference>
<gene>
    <name evidence="2" type="ORF">DJ533_00275</name>
</gene>
<keyword evidence="3" id="KW-1185">Reference proteome</keyword>
<geneLocation type="plasmid" evidence="2 3">
    <name>p1_010030</name>
</geneLocation>
<dbReference type="STRING" id="1871111.GCA_001704615_00897"/>
<evidence type="ECO:0000313" key="3">
    <source>
        <dbReference type="Proteomes" id="UP000245977"/>
    </source>
</evidence>
<reference evidence="2" key="1">
    <citation type="submission" date="2019-08" db="EMBL/GenBank/DDBJ databases">
        <title>The complete genome of Acinetobacter defluvii strain WCHAD010030.</title>
        <authorList>
            <person name="Hu Y."/>
            <person name="Qin J."/>
            <person name="Feng Y."/>
            <person name="Zong Z."/>
        </authorList>
    </citation>
    <scope>NUCLEOTIDE SEQUENCE</scope>
    <source>
        <strain evidence="2">WCHA30</strain>
        <plasmid evidence="2">p1_010030</plasmid>
    </source>
</reference>
<evidence type="ECO:0000256" key="1">
    <source>
        <dbReference type="SAM" id="MobiDB-lite"/>
    </source>
</evidence>
<evidence type="ECO:0000313" key="2">
    <source>
        <dbReference type="EMBL" id="AWL27155.1"/>
    </source>
</evidence>
<dbReference type="KEGG" id="adv:DJ533_00275"/>
<dbReference type="RefSeq" id="WP_065994778.1">
    <property type="nucleotide sequence ID" value="NZ_CP029389.2"/>
</dbReference>
<feature type="region of interest" description="Disordered" evidence="1">
    <location>
        <begin position="1"/>
        <end position="28"/>
    </location>
</feature>
<keyword evidence="2" id="KW-0614">Plasmid</keyword>
<sequence>MAFSTEKRTRKSGQLGKNGGGGLNKKGQTVEEAVLNKQAEDLSSQTVEQVELRQWSGFSNAEAIIRYKELYSLGHFMKAHYWVKFAPYNDNLVGLPLFADDLAGFLVTETSLPLLDAEFDENKVGAYYSNTFTGMREPDIQMTLLDTSDSRIINSLMQIRKAMINDDGTINPPATYAMEISIGLFSKKFGFQVTAAERNFIVAPTQSSLDGLTSKSFEILDVPISFKVLKPYQWK</sequence>
<proteinExistence type="predicted"/>
<protein>
    <submittedName>
        <fullName evidence="2">Uncharacterized protein</fullName>
    </submittedName>
</protein>
<name>A0A2S2F8K3_9GAMM</name>
<dbReference type="AlphaFoldDB" id="A0A2S2F8K3"/>
<dbReference type="OrthoDB" id="6691417at2"/>